<sequence>MPNQVTPSLPPRPGRGTFPAYQAGAGWNALLPARVPHTHPPSVRSYDVIVIGAGFTGLAAARRIAELRPEATVLVIDATTVGNGSAGRNSGFLINLPHNTGMGGHGSPVEVARKQIRLYDIGLKWLHDLVTTHGIDCGWNPVGKYHAAATPDGEKRLRDTLAQYREWGVSYRELSRDALQSEIGTRYYGYGYHSDNNVFVQPAALVRGLADSLPANVRLWENEPVVSLDGTGPYTVTTATARLRAGQVIVANNGFARKLGLARDRVFTIYTYAAMTPVLPADELARLGPASEWGVIPANRLGTTLRKTLGGRFVVRSAYSYEKERPLAEVSAMLRDAYQRRYPHLASHRFEYVWGGVTALTRNGALYFGEIRKDLFASLGCNGAGVLKGSMFGKLLGEMACGLKSPELTDALGFERPTWLPPEPIRRMAIVSAIQYQKHRAGLER</sequence>
<evidence type="ECO:0000259" key="2">
    <source>
        <dbReference type="Pfam" id="PF01266"/>
    </source>
</evidence>
<dbReference type="OrthoDB" id="9342835at2"/>
<gene>
    <name evidence="3" type="primary">puuB_1</name>
    <name evidence="3" type="ORF">NCTC13160_00531</name>
</gene>
<dbReference type="AlphaFoldDB" id="A0A378YDR3"/>
<dbReference type="InterPro" id="IPR006076">
    <property type="entry name" value="FAD-dep_OxRdtase"/>
</dbReference>
<reference evidence="3 4" key="1">
    <citation type="submission" date="2018-06" db="EMBL/GenBank/DDBJ databases">
        <authorList>
            <consortium name="Pathogen Informatics"/>
            <person name="Doyle S."/>
        </authorList>
    </citation>
    <scope>NUCLEOTIDE SEQUENCE [LARGE SCALE GENOMIC DNA]</scope>
    <source>
        <strain evidence="3 4">NCTC13160</strain>
    </source>
</reference>
<dbReference type="Proteomes" id="UP000254573">
    <property type="component" value="Unassembled WGS sequence"/>
</dbReference>
<dbReference type="PANTHER" id="PTHR13847:SF281">
    <property type="entry name" value="FAD DEPENDENT OXIDOREDUCTASE DOMAIN-CONTAINING PROTEIN"/>
    <property type="match status" value="1"/>
</dbReference>
<evidence type="ECO:0000313" key="4">
    <source>
        <dbReference type="Proteomes" id="UP000254573"/>
    </source>
</evidence>
<evidence type="ECO:0000313" key="3">
    <source>
        <dbReference type="EMBL" id="SUA74853.1"/>
    </source>
</evidence>
<proteinExistence type="predicted"/>
<dbReference type="GO" id="GO:0016491">
    <property type="term" value="F:oxidoreductase activity"/>
    <property type="evidence" value="ECO:0007669"/>
    <property type="project" value="UniProtKB-KW"/>
</dbReference>
<dbReference type="PANTHER" id="PTHR13847">
    <property type="entry name" value="SARCOSINE DEHYDROGENASE-RELATED"/>
    <property type="match status" value="1"/>
</dbReference>
<feature type="domain" description="FAD dependent oxidoreductase" evidence="2">
    <location>
        <begin position="47"/>
        <end position="399"/>
    </location>
</feature>
<protein>
    <submittedName>
        <fullName evidence="3">Gamma-glutamylputrescine oxidoreductase</fullName>
        <ecNumber evidence="3">1.4.3.-</ecNumber>
    </submittedName>
</protein>
<dbReference type="KEGG" id="ppnm:LV28_02670"/>
<dbReference type="Pfam" id="PF01266">
    <property type="entry name" value="DAO"/>
    <property type="match status" value="1"/>
</dbReference>
<dbReference type="EMBL" id="UGSG01000001">
    <property type="protein sequence ID" value="SUA74853.1"/>
    <property type="molecule type" value="Genomic_DNA"/>
</dbReference>
<evidence type="ECO:0000256" key="1">
    <source>
        <dbReference type="ARBA" id="ARBA00023002"/>
    </source>
</evidence>
<dbReference type="InterPro" id="IPR036188">
    <property type="entry name" value="FAD/NAD-bd_sf"/>
</dbReference>
<accession>A0A378YDR3</accession>
<dbReference type="SUPFAM" id="SSF51905">
    <property type="entry name" value="FAD/NAD(P)-binding domain"/>
    <property type="match status" value="1"/>
</dbReference>
<dbReference type="GO" id="GO:0005737">
    <property type="term" value="C:cytoplasm"/>
    <property type="evidence" value="ECO:0007669"/>
    <property type="project" value="TreeGrafter"/>
</dbReference>
<organism evidence="3 4">
    <name type="scientific">Pandoraea pnomenusa</name>
    <dbReference type="NCBI Taxonomy" id="93220"/>
    <lineage>
        <taxon>Bacteria</taxon>
        <taxon>Pseudomonadati</taxon>
        <taxon>Pseudomonadota</taxon>
        <taxon>Betaproteobacteria</taxon>
        <taxon>Burkholderiales</taxon>
        <taxon>Burkholderiaceae</taxon>
        <taxon>Pandoraea</taxon>
    </lineage>
</organism>
<name>A0A378YDR3_9BURK</name>
<dbReference type="Gene3D" id="3.30.9.10">
    <property type="entry name" value="D-Amino Acid Oxidase, subunit A, domain 2"/>
    <property type="match status" value="1"/>
</dbReference>
<dbReference type="Gene3D" id="3.50.50.60">
    <property type="entry name" value="FAD/NAD(P)-binding domain"/>
    <property type="match status" value="1"/>
</dbReference>
<dbReference type="STRING" id="93220.A6P55_23710"/>
<dbReference type="RefSeq" id="WP_038617619.1">
    <property type="nucleotide sequence ID" value="NZ_CP009553.3"/>
</dbReference>
<keyword evidence="1 3" id="KW-0560">Oxidoreductase</keyword>
<dbReference type="EC" id="1.4.3.-" evidence="3"/>